<dbReference type="EMBL" id="MF782455">
    <property type="protein sequence ID" value="ATZ80106.1"/>
    <property type="molecule type" value="Genomic_DNA"/>
</dbReference>
<dbReference type="Pfam" id="PF14279">
    <property type="entry name" value="HNH_5"/>
    <property type="match status" value="1"/>
</dbReference>
<dbReference type="InterPro" id="IPR003615">
    <property type="entry name" value="HNH_nuc"/>
</dbReference>
<dbReference type="InterPro" id="IPR014015">
    <property type="entry name" value="Helicase_SF3_DNA-vir"/>
</dbReference>
<accession>A0A2H4UTD3</accession>
<organism evidence="5">
    <name type="scientific">Bodo saltans virus</name>
    <dbReference type="NCBI Taxonomy" id="2024608"/>
    <lineage>
        <taxon>Viruses</taxon>
        <taxon>Varidnaviria</taxon>
        <taxon>Bamfordvirae</taxon>
        <taxon>Nucleocytoviricota</taxon>
        <taxon>Megaviricetes</taxon>
        <taxon>Imitervirales</taxon>
        <taxon>Mimiviridae</taxon>
        <taxon>Klosneuvirinae</taxon>
        <taxon>Theiavirus</taxon>
        <taxon>Theiavirus salishense</taxon>
    </lineage>
</organism>
<dbReference type="GO" id="GO:0016787">
    <property type="term" value="F:hydrolase activity"/>
    <property type="evidence" value="ECO:0007669"/>
    <property type="project" value="UniProtKB-KW"/>
</dbReference>
<keyword evidence="2" id="KW-0378">Hydrolase</keyword>
<evidence type="ECO:0000259" key="4">
    <source>
        <dbReference type="PROSITE" id="PS51206"/>
    </source>
</evidence>
<keyword evidence="5" id="KW-0347">Helicase</keyword>
<evidence type="ECO:0000256" key="3">
    <source>
        <dbReference type="ARBA" id="ARBA00022840"/>
    </source>
</evidence>
<dbReference type="Proteomes" id="UP000240325">
    <property type="component" value="Segment"/>
</dbReference>
<dbReference type="Pfam" id="PF08706">
    <property type="entry name" value="D5_N"/>
    <property type="match status" value="1"/>
</dbReference>
<dbReference type="PANTHER" id="PTHR35372">
    <property type="entry name" value="ATP BINDING PROTEIN-RELATED"/>
    <property type="match status" value="1"/>
</dbReference>
<dbReference type="GO" id="GO:0004386">
    <property type="term" value="F:helicase activity"/>
    <property type="evidence" value="ECO:0007669"/>
    <property type="project" value="UniProtKB-KW"/>
</dbReference>
<dbReference type="SUPFAM" id="SSF52540">
    <property type="entry name" value="P-loop containing nucleoside triphosphate hydrolases"/>
    <property type="match status" value="1"/>
</dbReference>
<dbReference type="InterPro" id="IPR051620">
    <property type="entry name" value="ORF904-like_C"/>
</dbReference>
<dbReference type="InterPro" id="IPR027417">
    <property type="entry name" value="P-loop_NTPase"/>
</dbReference>
<dbReference type="InterPro" id="IPR029471">
    <property type="entry name" value="HNH_5"/>
</dbReference>
<evidence type="ECO:0000256" key="2">
    <source>
        <dbReference type="ARBA" id="ARBA00022801"/>
    </source>
</evidence>
<evidence type="ECO:0000313" key="6">
    <source>
        <dbReference type="Proteomes" id="UP000240325"/>
    </source>
</evidence>
<reference evidence="5" key="1">
    <citation type="journal article" date="2017" name="Elife">
        <title>The kinetoplastid-infecting Bodo saltans virus (BsV), a window into the most abundant giant viruses in the sea.</title>
        <authorList>
            <person name="Deeg C.M."/>
            <person name="Chow C.-E.T."/>
            <person name="Suttle C.A."/>
        </authorList>
    </citation>
    <scope>NUCLEOTIDE SEQUENCE</scope>
    <source>
        <strain evidence="5">NG1</strain>
    </source>
</reference>
<keyword evidence="1" id="KW-0547">Nucleotide-binding</keyword>
<dbReference type="PROSITE" id="PS51206">
    <property type="entry name" value="SF3_HELICASE_1"/>
    <property type="match status" value="1"/>
</dbReference>
<dbReference type="GO" id="GO:0005524">
    <property type="term" value="F:ATP binding"/>
    <property type="evidence" value="ECO:0007669"/>
    <property type="project" value="UniProtKB-KW"/>
</dbReference>
<dbReference type="PANTHER" id="PTHR35372:SF2">
    <property type="entry name" value="SF3 HELICASE DOMAIN-CONTAINING PROTEIN"/>
    <property type="match status" value="1"/>
</dbReference>
<sequence length="578" mass="67918">MKKENIPKTLRIAVWNKYIGEYIGKTKCLCCYCSYITQLKFECGHIIPESKGGLTNINNLLPICNDCNKSMGTKNLHEFKEKYLLNITKRTLHIENMEKYIVETLKEIAGDYFIYVKDELYCFNIRNKLWYTGKHTMKKYINDELYDYLFNLITDNITNDATSKNQLRELKNYCLKVTGQEKLAIAYEIRYKNETCDKIKFNENKYLFGFANGVYDLKMKEFRKYKYDDYIILNTDYNYEKGDADEKKELNEMLKKIMPDNDKRYLLLQILSTGLIGKAYQNLFIFNGNGGNGKSSITKLMKLVLGNYYYKLDSKYLLESSKQGANPELANLSYKRYVNLSEPPASKKIKNSIYKSLTGDGEIEARKCNSNDTSVIINATLILECNKRPLLEEEPTEADTRRIIDLSFNSRFTINDDDVDEINHIYKANKKYEDVEYLDKLKFSFFEILAENAYNFLCKDDECFTIPNSVKNRSQEYLNASCQYLQFLFDTTYKSQEKNEFITIGELFTKMKTSDLYLNSSKEERKKITLKSMIEFFFINSATKKFFKSEYKPVIDGKQKHYTNILMGYKFINNDDFS</sequence>
<name>A0A2H4UTD3_9VIRU</name>
<evidence type="ECO:0000313" key="5">
    <source>
        <dbReference type="EMBL" id="ATZ80106.1"/>
    </source>
</evidence>
<gene>
    <name evidence="5" type="ORF">BMW23_0044</name>
</gene>
<keyword evidence="3" id="KW-0067">ATP-binding</keyword>
<dbReference type="Gene3D" id="3.40.50.300">
    <property type="entry name" value="P-loop containing nucleotide triphosphate hydrolases"/>
    <property type="match status" value="1"/>
</dbReference>
<dbReference type="Gene3D" id="1.10.30.50">
    <property type="match status" value="1"/>
</dbReference>
<proteinExistence type="predicted"/>
<protein>
    <submittedName>
        <fullName evidence="5">D5 family helicase-primase-endonuclease</fullName>
    </submittedName>
</protein>
<dbReference type="CDD" id="cd00085">
    <property type="entry name" value="HNHc"/>
    <property type="match status" value="1"/>
</dbReference>
<dbReference type="InterPro" id="IPR014818">
    <property type="entry name" value="Phage/plasmid_primase_P4_C"/>
</dbReference>
<keyword evidence="6" id="KW-1185">Reference proteome</keyword>
<feature type="domain" description="SF3 helicase" evidence="4">
    <location>
        <begin position="262"/>
        <end position="421"/>
    </location>
</feature>
<evidence type="ECO:0000256" key="1">
    <source>
        <dbReference type="ARBA" id="ARBA00022741"/>
    </source>
</evidence>